<keyword evidence="4 7" id="KW-0687">Ribonucleoprotein</keyword>
<comment type="caution">
    <text evidence="9">The sequence shown here is derived from an EMBL/GenBank/DDBJ whole genome shotgun (WGS) entry which is preliminary data.</text>
</comment>
<evidence type="ECO:0000256" key="2">
    <source>
        <dbReference type="ARBA" id="ARBA00008889"/>
    </source>
</evidence>
<dbReference type="SUPFAM" id="SSF160369">
    <property type="entry name" value="Ribosomal protein L10-like"/>
    <property type="match status" value="1"/>
</dbReference>
<dbReference type="Pfam" id="PF00466">
    <property type="entry name" value="Ribosomal_L10"/>
    <property type="match status" value="1"/>
</dbReference>
<evidence type="ECO:0000256" key="1">
    <source>
        <dbReference type="ARBA" id="ARBA00002633"/>
    </source>
</evidence>
<dbReference type="RefSeq" id="WP_318599004.1">
    <property type="nucleotide sequence ID" value="NZ_JAWSTH010000059.1"/>
</dbReference>
<feature type="compositionally biased region" description="Low complexity" evidence="8">
    <location>
        <begin position="177"/>
        <end position="213"/>
    </location>
</feature>
<evidence type="ECO:0000313" key="9">
    <source>
        <dbReference type="EMBL" id="MDW5596567.1"/>
    </source>
</evidence>
<gene>
    <name evidence="7 9" type="primary">rplJ</name>
    <name evidence="9" type="ORF">R7226_19625</name>
</gene>
<dbReference type="InterPro" id="IPR047865">
    <property type="entry name" value="Ribosomal_uL10_bac_type"/>
</dbReference>
<reference evidence="10" key="1">
    <citation type="submission" date="2023-07" db="EMBL/GenBank/DDBJ databases">
        <title>Conexibacter stalactiti sp. nov., isolated from stalactites in a lava cave and emended description of the genus Conexibacter.</title>
        <authorList>
            <person name="Lee S.D."/>
        </authorList>
    </citation>
    <scope>NUCLEOTIDE SEQUENCE [LARGE SCALE GENOMIC DNA]</scope>
    <source>
        <strain evidence="10">KCTC 39840</strain>
    </source>
</reference>
<dbReference type="Gene3D" id="6.10.250.290">
    <property type="match status" value="1"/>
</dbReference>
<proteinExistence type="inferred from homology"/>
<dbReference type="InterPro" id="IPR022973">
    <property type="entry name" value="Ribosomal_uL10_bac"/>
</dbReference>
<dbReference type="EMBL" id="JAWSTH010000059">
    <property type="protein sequence ID" value="MDW5596567.1"/>
    <property type="molecule type" value="Genomic_DNA"/>
</dbReference>
<evidence type="ECO:0000256" key="5">
    <source>
        <dbReference type="ARBA" id="ARBA00026025"/>
    </source>
</evidence>
<comment type="similarity">
    <text evidence="2 7">Belongs to the universal ribosomal protein uL10 family.</text>
</comment>
<reference evidence="9 10" key="2">
    <citation type="submission" date="2023-10" db="EMBL/GenBank/DDBJ databases">
        <authorList>
            <person name="Han X.F."/>
        </authorList>
    </citation>
    <scope>NUCLEOTIDE SEQUENCE [LARGE SCALE GENOMIC DNA]</scope>
    <source>
        <strain evidence="9 10">KCTC 39840</strain>
    </source>
</reference>
<evidence type="ECO:0000313" key="10">
    <source>
        <dbReference type="Proteomes" id="UP001284601"/>
    </source>
</evidence>
<dbReference type="InterPro" id="IPR043141">
    <property type="entry name" value="Ribosomal_uL10-like_sf"/>
</dbReference>
<evidence type="ECO:0000256" key="4">
    <source>
        <dbReference type="ARBA" id="ARBA00023274"/>
    </source>
</evidence>
<dbReference type="HAMAP" id="MF_00362">
    <property type="entry name" value="Ribosomal_uL10"/>
    <property type="match status" value="1"/>
</dbReference>
<comment type="subunit">
    <text evidence="5 7">Part of the ribosomal stalk of the 50S ribosomal subunit. The N-terminus interacts with L11 and the large rRNA to form the base of the stalk. The C-terminus forms an elongated spine to which L12 dimers bind in a sequential fashion forming a multimeric L10(L12)X complex.</text>
</comment>
<keyword evidence="7" id="KW-0699">rRNA-binding</keyword>
<sequence>MNRNEKAAVIDRIAGELEASSAVFAVDYRGITVAQVAALRTKLRDTDTTLAVVKNSLTERAADKAGVEALKEILSGPTALAFVRGDAAAAAKALSDAQRETQVLEFKGGLMDGKPVSPDEIRAISRLPSREVLYGQLVGVVAAPLNGLARGLNALIAGVAIQLQAIADQGLIGGDAPAAEPEAAPAAEAAAPAETEAAPAAADEAPAAEATPTTDDKTDDAAEAAASDAKED</sequence>
<protein>
    <recommendedName>
        <fullName evidence="6 7">Large ribosomal subunit protein uL10</fullName>
    </recommendedName>
</protein>
<feature type="compositionally biased region" description="Low complexity" evidence="8">
    <location>
        <begin position="223"/>
        <end position="232"/>
    </location>
</feature>
<dbReference type="CDD" id="cd05797">
    <property type="entry name" value="Ribosomal_L10"/>
    <property type="match status" value="1"/>
</dbReference>
<dbReference type="GO" id="GO:0005840">
    <property type="term" value="C:ribosome"/>
    <property type="evidence" value="ECO:0007669"/>
    <property type="project" value="UniProtKB-KW"/>
</dbReference>
<dbReference type="PANTHER" id="PTHR11560">
    <property type="entry name" value="39S RIBOSOMAL PROTEIN L10, MITOCHONDRIAL"/>
    <property type="match status" value="1"/>
</dbReference>
<dbReference type="NCBIfam" id="NF000955">
    <property type="entry name" value="PRK00099.1-1"/>
    <property type="match status" value="1"/>
</dbReference>
<organism evidence="9 10">
    <name type="scientific">Conexibacter stalactiti</name>
    <dbReference type="NCBI Taxonomy" id="1940611"/>
    <lineage>
        <taxon>Bacteria</taxon>
        <taxon>Bacillati</taxon>
        <taxon>Actinomycetota</taxon>
        <taxon>Thermoleophilia</taxon>
        <taxon>Solirubrobacterales</taxon>
        <taxon>Conexibacteraceae</taxon>
        <taxon>Conexibacter</taxon>
    </lineage>
</organism>
<evidence type="ECO:0000256" key="3">
    <source>
        <dbReference type="ARBA" id="ARBA00022980"/>
    </source>
</evidence>
<evidence type="ECO:0000256" key="8">
    <source>
        <dbReference type="SAM" id="MobiDB-lite"/>
    </source>
</evidence>
<dbReference type="InterPro" id="IPR001790">
    <property type="entry name" value="Ribosomal_uL10"/>
</dbReference>
<accession>A0ABU4HTB8</accession>
<keyword evidence="3 7" id="KW-0689">Ribosomal protein</keyword>
<dbReference type="Proteomes" id="UP001284601">
    <property type="component" value="Unassembled WGS sequence"/>
</dbReference>
<dbReference type="InterPro" id="IPR002363">
    <property type="entry name" value="Ribosomal_uL10_CS_bac"/>
</dbReference>
<keyword evidence="10" id="KW-1185">Reference proteome</keyword>
<feature type="region of interest" description="Disordered" evidence="8">
    <location>
        <begin position="177"/>
        <end position="232"/>
    </location>
</feature>
<evidence type="ECO:0000256" key="6">
    <source>
        <dbReference type="ARBA" id="ARBA00035202"/>
    </source>
</evidence>
<comment type="function">
    <text evidence="1 7">Forms part of the ribosomal stalk, playing a central role in the interaction of the ribosome with GTP-bound translation factors.</text>
</comment>
<name>A0ABU4HTB8_9ACTN</name>
<keyword evidence="7" id="KW-0694">RNA-binding</keyword>
<dbReference type="PROSITE" id="PS01109">
    <property type="entry name" value="RIBOSOMAL_L10"/>
    <property type="match status" value="1"/>
</dbReference>
<evidence type="ECO:0000256" key="7">
    <source>
        <dbReference type="HAMAP-Rule" id="MF_00362"/>
    </source>
</evidence>
<dbReference type="Gene3D" id="3.30.70.1730">
    <property type="match status" value="1"/>
</dbReference>